<dbReference type="Proteomes" id="UP000321533">
    <property type="component" value="Chromosome"/>
</dbReference>
<gene>
    <name evidence="2" type="ORF">FRZ67_18675</name>
</gene>
<dbReference type="EMBL" id="CP042435">
    <property type="protein sequence ID" value="QEC69237.1"/>
    <property type="molecule type" value="Genomic_DNA"/>
</dbReference>
<evidence type="ECO:0000259" key="1">
    <source>
        <dbReference type="Pfam" id="PF08768"/>
    </source>
</evidence>
<dbReference type="SUPFAM" id="SSF50814">
    <property type="entry name" value="Lipocalins"/>
    <property type="match status" value="1"/>
</dbReference>
<protein>
    <submittedName>
        <fullName evidence="2">DUF1579 domain-containing protein</fullName>
    </submittedName>
</protein>
<accession>A0A5B8VCH6</accession>
<organism evidence="2 3">
    <name type="scientific">Panacibacter ginsenosidivorans</name>
    <dbReference type="NCBI Taxonomy" id="1813871"/>
    <lineage>
        <taxon>Bacteria</taxon>
        <taxon>Pseudomonadati</taxon>
        <taxon>Bacteroidota</taxon>
        <taxon>Chitinophagia</taxon>
        <taxon>Chitinophagales</taxon>
        <taxon>Chitinophagaceae</taxon>
        <taxon>Panacibacter</taxon>
    </lineage>
</organism>
<proteinExistence type="predicted"/>
<dbReference type="AlphaFoldDB" id="A0A5B8VCH6"/>
<dbReference type="RefSeq" id="WP_147192080.1">
    <property type="nucleotide sequence ID" value="NZ_CP042435.1"/>
</dbReference>
<dbReference type="Pfam" id="PF08768">
    <property type="entry name" value="THAP4_heme-bd"/>
    <property type="match status" value="1"/>
</dbReference>
<dbReference type="InterPro" id="IPR014878">
    <property type="entry name" value="THAP4-like_heme-bd"/>
</dbReference>
<keyword evidence="3" id="KW-1185">Reference proteome</keyword>
<name>A0A5B8VCH6_9BACT</name>
<dbReference type="Gene3D" id="2.40.128.20">
    <property type="match status" value="1"/>
</dbReference>
<feature type="domain" description="THAP4-like heme-binding" evidence="1">
    <location>
        <begin position="27"/>
        <end position="174"/>
    </location>
</feature>
<dbReference type="KEGG" id="pgin:FRZ67_18675"/>
<evidence type="ECO:0000313" key="2">
    <source>
        <dbReference type="EMBL" id="QEC69237.1"/>
    </source>
</evidence>
<dbReference type="OrthoDB" id="1117424at2"/>
<sequence length="176" mass="20469">MRSFLFILFSVPFISFSQTAKQDSIWKPLNTFIGQWKGTGEGEPGKGNYERSYMFILNNNFIEVRNKSSYPPTDKNPKGEVHQDIGYISYDQLRKLFILRQFHAEGFVNQYRLGSISADGKTIIFISEAIENINEGWRAKETYELKNENEFVETFELAPPNGQFEVYTKTVLQRKL</sequence>
<dbReference type="InterPro" id="IPR012674">
    <property type="entry name" value="Calycin"/>
</dbReference>
<evidence type="ECO:0000313" key="3">
    <source>
        <dbReference type="Proteomes" id="UP000321533"/>
    </source>
</evidence>
<reference evidence="2 3" key="1">
    <citation type="journal article" date="2016" name="Int. J. Syst. Evol. Microbiol.">
        <title>Panacibacter ginsenosidivorans gen. nov., sp. nov., with ginsenoside converting activity isolated from soil of a ginseng field.</title>
        <authorList>
            <person name="Siddiqi M.Z."/>
            <person name="Muhammad Shafi S."/>
            <person name="Choi K.D."/>
            <person name="Im W.T."/>
        </authorList>
    </citation>
    <scope>NUCLEOTIDE SEQUENCE [LARGE SCALE GENOMIC DNA]</scope>
    <source>
        <strain evidence="2 3">Gsoil1550</strain>
    </source>
</reference>